<dbReference type="GO" id="GO:0007165">
    <property type="term" value="P:signal transduction"/>
    <property type="evidence" value="ECO:0007669"/>
    <property type="project" value="UniProtKB-KW"/>
</dbReference>
<evidence type="ECO:0008006" key="13">
    <source>
        <dbReference type="Google" id="ProtNLM"/>
    </source>
</evidence>
<sequence>MKAGRRGFIVTPETAIRFTEASVLLTYIFAPQRADKLRLFMFRVLMIASVLLTVTFFLSLLLSILENLDKLVVVIRSLTFMSSLVNYVIKVVIVRIYCNKFKRLQSTLKNFIENADKFERKIIQKNVDECWKFQLFVTIGSYFTTTGFLLGPLILPQKFPTEAVYPFSTENKLVAMIVYLQQSIGGYQAAAAVVLDCQMAVYLWYLCDEGLIEKLQCGVIVIFTALNIYTFIRPADRLIELTSNRMSSKVFNSLLTLNQKMRKTCLLIIHRTQYPVLIRIPGFLETVSNQYYSSVCLCL</sequence>
<dbReference type="AlphaFoldDB" id="A0AAV7IIA6"/>
<gene>
    <name evidence="11" type="ORF">KQX54_002094</name>
</gene>
<dbReference type="InterPro" id="IPR004117">
    <property type="entry name" value="7tm6_olfct_rcpt"/>
</dbReference>
<keyword evidence="12" id="KW-1185">Reference proteome</keyword>
<dbReference type="Pfam" id="PF02949">
    <property type="entry name" value="7tm_6"/>
    <property type="match status" value="1"/>
</dbReference>
<proteinExistence type="predicted"/>
<dbReference type="GO" id="GO:0004984">
    <property type="term" value="F:olfactory receptor activity"/>
    <property type="evidence" value="ECO:0007669"/>
    <property type="project" value="InterPro"/>
</dbReference>
<evidence type="ECO:0000256" key="2">
    <source>
        <dbReference type="ARBA" id="ARBA00022475"/>
    </source>
</evidence>
<reference evidence="11 12" key="1">
    <citation type="journal article" date="2021" name="J. Hered.">
        <title>A chromosome-level genome assembly of the parasitoid wasp, Cotesia glomerata (Hymenoptera: Braconidae).</title>
        <authorList>
            <person name="Pinto B.J."/>
            <person name="Weis J.J."/>
            <person name="Gamble T."/>
            <person name="Ode P.J."/>
            <person name="Paul R."/>
            <person name="Zaspel J.M."/>
        </authorList>
    </citation>
    <scope>NUCLEOTIDE SEQUENCE [LARGE SCALE GENOMIC DNA]</scope>
    <source>
        <strain evidence="11">CgM1</strain>
    </source>
</reference>
<dbReference type="GO" id="GO:0005886">
    <property type="term" value="C:plasma membrane"/>
    <property type="evidence" value="ECO:0007669"/>
    <property type="project" value="UniProtKB-SubCell"/>
</dbReference>
<feature type="transmembrane region" description="Helical" evidence="10">
    <location>
        <begin position="71"/>
        <end position="93"/>
    </location>
</feature>
<keyword evidence="5" id="KW-0552">Olfaction</keyword>
<keyword evidence="3" id="KW-0716">Sensory transduction</keyword>
<evidence type="ECO:0000256" key="6">
    <source>
        <dbReference type="ARBA" id="ARBA00022989"/>
    </source>
</evidence>
<evidence type="ECO:0000313" key="12">
    <source>
        <dbReference type="Proteomes" id="UP000826195"/>
    </source>
</evidence>
<protein>
    <recommendedName>
        <fullName evidence="13">Odorant receptor</fullName>
    </recommendedName>
</protein>
<name>A0AAV7IIA6_COTGL</name>
<evidence type="ECO:0000256" key="1">
    <source>
        <dbReference type="ARBA" id="ARBA00004651"/>
    </source>
</evidence>
<evidence type="ECO:0000256" key="10">
    <source>
        <dbReference type="SAM" id="Phobius"/>
    </source>
</evidence>
<keyword evidence="4 10" id="KW-0812">Transmembrane</keyword>
<comment type="subcellular location">
    <subcellularLocation>
        <location evidence="1">Cell membrane</location>
        <topology evidence="1">Multi-pass membrane protein</topology>
    </subcellularLocation>
</comment>
<keyword evidence="9" id="KW-0807">Transducer</keyword>
<evidence type="ECO:0000256" key="7">
    <source>
        <dbReference type="ARBA" id="ARBA00023136"/>
    </source>
</evidence>
<dbReference type="PANTHER" id="PTHR21137">
    <property type="entry name" value="ODORANT RECEPTOR"/>
    <property type="match status" value="1"/>
</dbReference>
<keyword evidence="6 10" id="KW-1133">Transmembrane helix</keyword>
<evidence type="ECO:0000256" key="8">
    <source>
        <dbReference type="ARBA" id="ARBA00023170"/>
    </source>
</evidence>
<accession>A0AAV7IIA6</accession>
<feature type="transmembrane region" description="Helical" evidence="10">
    <location>
        <begin position="40"/>
        <end position="65"/>
    </location>
</feature>
<evidence type="ECO:0000313" key="11">
    <source>
        <dbReference type="EMBL" id="KAH0553544.1"/>
    </source>
</evidence>
<organism evidence="11 12">
    <name type="scientific">Cotesia glomerata</name>
    <name type="common">Lepidopteran parasitic wasp</name>
    <name type="synonym">Apanteles glomeratus</name>
    <dbReference type="NCBI Taxonomy" id="32391"/>
    <lineage>
        <taxon>Eukaryota</taxon>
        <taxon>Metazoa</taxon>
        <taxon>Ecdysozoa</taxon>
        <taxon>Arthropoda</taxon>
        <taxon>Hexapoda</taxon>
        <taxon>Insecta</taxon>
        <taxon>Pterygota</taxon>
        <taxon>Neoptera</taxon>
        <taxon>Endopterygota</taxon>
        <taxon>Hymenoptera</taxon>
        <taxon>Apocrita</taxon>
        <taxon>Ichneumonoidea</taxon>
        <taxon>Braconidae</taxon>
        <taxon>Microgastrinae</taxon>
        <taxon>Cotesia</taxon>
    </lineage>
</organism>
<keyword evidence="7 10" id="KW-0472">Membrane</keyword>
<comment type="caution">
    <text evidence="11">The sequence shown here is derived from an EMBL/GenBank/DDBJ whole genome shotgun (WGS) entry which is preliminary data.</text>
</comment>
<dbReference type="PANTHER" id="PTHR21137:SF35">
    <property type="entry name" value="ODORANT RECEPTOR 19A-RELATED"/>
    <property type="match status" value="1"/>
</dbReference>
<dbReference type="EMBL" id="JAHXZJ010001119">
    <property type="protein sequence ID" value="KAH0553544.1"/>
    <property type="molecule type" value="Genomic_DNA"/>
</dbReference>
<dbReference type="Proteomes" id="UP000826195">
    <property type="component" value="Unassembled WGS sequence"/>
</dbReference>
<evidence type="ECO:0000256" key="5">
    <source>
        <dbReference type="ARBA" id="ARBA00022725"/>
    </source>
</evidence>
<feature type="transmembrane region" description="Helical" evidence="10">
    <location>
        <begin position="186"/>
        <end position="205"/>
    </location>
</feature>
<dbReference type="GO" id="GO:0005549">
    <property type="term" value="F:odorant binding"/>
    <property type="evidence" value="ECO:0007669"/>
    <property type="project" value="InterPro"/>
</dbReference>
<keyword evidence="8" id="KW-0675">Receptor</keyword>
<evidence type="ECO:0000256" key="4">
    <source>
        <dbReference type="ARBA" id="ARBA00022692"/>
    </source>
</evidence>
<evidence type="ECO:0000256" key="9">
    <source>
        <dbReference type="ARBA" id="ARBA00023224"/>
    </source>
</evidence>
<evidence type="ECO:0000256" key="3">
    <source>
        <dbReference type="ARBA" id="ARBA00022606"/>
    </source>
</evidence>
<feature type="transmembrane region" description="Helical" evidence="10">
    <location>
        <begin position="211"/>
        <end position="232"/>
    </location>
</feature>
<keyword evidence="2" id="KW-1003">Cell membrane</keyword>